<name>A0ACC6UD44_9BURK</name>
<evidence type="ECO:0000313" key="2">
    <source>
        <dbReference type="Proteomes" id="UP001558850"/>
    </source>
</evidence>
<protein>
    <submittedName>
        <fullName evidence="1">Helix-turn-helix domain-containing protein</fullName>
    </submittedName>
</protein>
<dbReference type="EMBL" id="JBFRCH010000056">
    <property type="protein sequence ID" value="MEX3937581.1"/>
    <property type="molecule type" value="Genomic_DNA"/>
</dbReference>
<proteinExistence type="predicted"/>
<evidence type="ECO:0000313" key="1">
    <source>
        <dbReference type="EMBL" id="MEX3937581.1"/>
    </source>
</evidence>
<comment type="caution">
    <text evidence="1">The sequence shown here is derived from an EMBL/GenBank/DDBJ whole genome shotgun (WGS) entry which is preliminary data.</text>
</comment>
<reference evidence="1" key="1">
    <citation type="submission" date="2024-07" db="EMBL/GenBank/DDBJ databases">
        <title>A survey of Mimosa microsymbionts across Brazilian biomes reveals a high diversity of Paraburkholderia nodulating endemic species, but also that Cupriavidus is common as a symbiont of widespread species.</title>
        <authorList>
            <person name="Rouws L."/>
            <person name="Barauna A."/>
            <person name="Beukes C."/>
            <person name="Rouws J.R.C."/>
            <person name="De Faria S.M."/>
            <person name="Gross E."/>
            <person name="Bueno Dos Reis Junior F."/>
            <person name="Simon M.F."/>
            <person name="Maluk M."/>
            <person name="Odee D.W."/>
            <person name="Kenicer G."/>
            <person name="Young J.P.W."/>
            <person name="Reis V.M."/>
            <person name="Zilli J."/>
            <person name="James E.K."/>
        </authorList>
    </citation>
    <scope>NUCLEOTIDE SEQUENCE</scope>
    <source>
        <strain evidence="1">EG181B</strain>
    </source>
</reference>
<organism evidence="1 2">
    <name type="scientific">Paraburkholderia phymatum</name>
    <dbReference type="NCBI Taxonomy" id="148447"/>
    <lineage>
        <taxon>Bacteria</taxon>
        <taxon>Pseudomonadati</taxon>
        <taxon>Pseudomonadota</taxon>
        <taxon>Betaproteobacteria</taxon>
        <taxon>Burkholderiales</taxon>
        <taxon>Burkholderiaceae</taxon>
        <taxon>Paraburkholderia</taxon>
    </lineage>
</organism>
<accession>A0ACC6UD44</accession>
<gene>
    <name evidence="1" type="ORF">AB4Y32_38640</name>
</gene>
<dbReference type="Proteomes" id="UP001558850">
    <property type="component" value="Unassembled WGS sequence"/>
</dbReference>
<keyword evidence="2" id="KW-1185">Reference proteome</keyword>
<sequence length="113" mass="12597">MTPEQQLEFLQSATERDIAKYLAMRVRGERVRNGFSQSAFAEKAGIPLRTYKRFELSGAGSIETLARILMALGHARGFYTLFPHPKPVAQLTLADRIEAISATIKRSSEVEDA</sequence>